<reference evidence="2" key="1">
    <citation type="submission" date="2020-08" db="EMBL/GenBank/DDBJ databases">
        <title>Multicomponent nature underlies the extraordinary mechanical properties of spider dragline silk.</title>
        <authorList>
            <person name="Kono N."/>
            <person name="Nakamura H."/>
            <person name="Mori M."/>
            <person name="Yoshida Y."/>
            <person name="Ohtoshi R."/>
            <person name="Malay A.D."/>
            <person name="Moran D.A.P."/>
            <person name="Tomita M."/>
            <person name="Numata K."/>
            <person name="Arakawa K."/>
        </authorList>
    </citation>
    <scope>NUCLEOTIDE SEQUENCE</scope>
</reference>
<sequence>METEVKKQPEVYTNIHEEKSGKVYSNAKSYGLKITHLKKMINSRTKKVEQLEKTVSELNKKLDYYEKNTVFQNMKKIMMLEEQGEGNTRTSFILTQVKNYDKKKPLWPETVIRESVILYEVSQEAYNTLIKPKMLLKYKNKSV</sequence>
<comment type="caution">
    <text evidence="2">The sequence shown here is derived from an EMBL/GenBank/DDBJ whole genome shotgun (WGS) entry which is preliminary data.</text>
</comment>
<dbReference type="AlphaFoldDB" id="A0A8X7CTM4"/>
<evidence type="ECO:0000313" key="2">
    <source>
        <dbReference type="EMBL" id="GFY78695.1"/>
    </source>
</evidence>
<accession>A0A8X7CTM4</accession>
<dbReference type="OrthoDB" id="6428047at2759"/>
<protein>
    <submittedName>
        <fullName evidence="2">Uncharacterized protein</fullName>
    </submittedName>
</protein>
<organism evidence="2 3">
    <name type="scientific">Trichonephila inaurata madagascariensis</name>
    <dbReference type="NCBI Taxonomy" id="2747483"/>
    <lineage>
        <taxon>Eukaryota</taxon>
        <taxon>Metazoa</taxon>
        <taxon>Ecdysozoa</taxon>
        <taxon>Arthropoda</taxon>
        <taxon>Chelicerata</taxon>
        <taxon>Arachnida</taxon>
        <taxon>Araneae</taxon>
        <taxon>Araneomorphae</taxon>
        <taxon>Entelegynae</taxon>
        <taxon>Araneoidea</taxon>
        <taxon>Nephilidae</taxon>
        <taxon>Trichonephila</taxon>
        <taxon>Trichonephila inaurata</taxon>
    </lineage>
</organism>
<dbReference type="EMBL" id="BMAV01023149">
    <property type="protein sequence ID" value="GFY78695.1"/>
    <property type="molecule type" value="Genomic_DNA"/>
</dbReference>
<dbReference type="Proteomes" id="UP000886998">
    <property type="component" value="Unassembled WGS sequence"/>
</dbReference>
<name>A0A8X7CTM4_9ARAC</name>
<keyword evidence="1" id="KW-0175">Coiled coil</keyword>
<feature type="coiled-coil region" evidence="1">
    <location>
        <begin position="41"/>
        <end position="68"/>
    </location>
</feature>
<evidence type="ECO:0000313" key="3">
    <source>
        <dbReference type="Proteomes" id="UP000886998"/>
    </source>
</evidence>
<proteinExistence type="predicted"/>
<keyword evidence="3" id="KW-1185">Reference proteome</keyword>
<evidence type="ECO:0000256" key="1">
    <source>
        <dbReference type="SAM" id="Coils"/>
    </source>
</evidence>
<gene>
    <name evidence="2" type="ORF">TNIN_249601</name>
</gene>